<sequence length="83" mass="8890">MVDESEVRAVVHDVLGAHSDSDILEYVVGVLHDEHFDWGEAFEQLGGLLVDSGCCANDDGAKAACEQLAQRLDPGRTHVSPEG</sequence>
<dbReference type="Proteomes" id="UP000247498">
    <property type="component" value="Unassembled WGS sequence"/>
</dbReference>
<proteinExistence type="predicted"/>
<keyword evidence="3" id="KW-1185">Reference proteome</keyword>
<protein>
    <recommendedName>
        <fullName evidence="1">ABCF3 PWI-like helical bundle domain-containing protein</fullName>
    </recommendedName>
</protein>
<evidence type="ECO:0000259" key="1">
    <source>
        <dbReference type="Pfam" id="PF26051"/>
    </source>
</evidence>
<feature type="domain" description="ABCF3 PWI-like helical bundle" evidence="1">
    <location>
        <begin position="20"/>
        <end position="74"/>
    </location>
</feature>
<organism evidence="2 3">
    <name type="scientific">Raphidocelis subcapitata</name>
    <dbReference type="NCBI Taxonomy" id="307507"/>
    <lineage>
        <taxon>Eukaryota</taxon>
        <taxon>Viridiplantae</taxon>
        <taxon>Chlorophyta</taxon>
        <taxon>core chlorophytes</taxon>
        <taxon>Chlorophyceae</taxon>
        <taxon>CS clade</taxon>
        <taxon>Sphaeropleales</taxon>
        <taxon>Selenastraceae</taxon>
        <taxon>Raphidocelis</taxon>
    </lineage>
</organism>
<dbReference type="InParanoid" id="A0A2V0PJV3"/>
<evidence type="ECO:0000313" key="2">
    <source>
        <dbReference type="EMBL" id="GBF99819.1"/>
    </source>
</evidence>
<dbReference type="OrthoDB" id="546006at2759"/>
<dbReference type="EMBL" id="BDRX01000174">
    <property type="protein sequence ID" value="GBF99819.1"/>
    <property type="molecule type" value="Genomic_DNA"/>
</dbReference>
<dbReference type="InterPro" id="IPR058770">
    <property type="entry name" value="PWI_ABCF3"/>
</dbReference>
<comment type="caution">
    <text evidence="2">The sequence shown here is derived from an EMBL/GenBank/DDBJ whole genome shotgun (WGS) entry which is preliminary data.</text>
</comment>
<name>A0A2V0PJV3_9CHLO</name>
<dbReference type="AlphaFoldDB" id="A0A2V0PJV3"/>
<evidence type="ECO:0000313" key="3">
    <source>
        <dbReference type="Proteomes" id="UP000247498"/>
    </source>
</evidence>
<dbReference type="Pfam" id="PF26051">
    <property type="entry name" value="PWI_ABCF3"/>
    <property type="match status" value="1"/>
</dbReference>
<dbReference type="STRING" id="307507.A0A2V0PJV3"/>
<accession>A0A2V0PJV3</accession>
<reference evidence="2 3" key="1">
    <citation type="journal article" date="2018" name="Sci. Rep.">
        <title>Raphidocelis subcapitata (=Pseudokirchneriella subcapitata) provides an insight into genome evolution and environmental adaptations in the Sphaeropleales.</title>
        <authorList>
            <person name="Suzuki S."/>
            <person name="Yamaguchi H."/>
            <person name="Nakajima N."/>
            <person name="Kawachi M."/>
        </authorList>
    </citation>
    <scope>NUCLEOTIDE SEQUENCE [LARGE SCALE GENOMIC DNA]</scope>
    <source>
        <strain evidence="2 3">NIES-35</strain>
    </source>
</reference>
<gene>
    <name evidence="2" type="ORF">Rsub_12572</name>
</gene>